<proteinExistence type="inferred from homology"/>
<evidence type="ECO:0000259" key="4">
    <source>
        <dbReference type="Pfam" id="PF00407"/>
    </source>
</evidence>
<dbReference type="InterPro" id="IPR050279">
    <property type="entry name" value="Plant_def-hormone_signal"/>
</dbReference>
<dbReference type="InterPro" id="IPR023393">
    <property type="entry name" value="START-like_dom_sf"/>
</dbReference>
<dbReference type="GO" id="GO:0038023">
    <property type="term" value="F:signaling receptor activity"/>
    <property type="evidence" value="ECO:0007669"/>
    <property type="project" value="InterPro"/>
</dbReference>
<gene>
    <name evidence="5" type="ORF">G4B88_007636</name>
</gene>
<keyword evidence="2" id="KW-0611">Plant defense</keyword>
<dbReference type="GO" id="GO:0004864">
    <property type="term" value="F:protein phosphatase inhibitor activity"/>
    <property type="evidence" value="ECO:0007669"/>
    <property type="project" value="InterPro"/>
</dbReference>
<dbReference type="PANTHER" id="PTHR31213:SF55">
    <property type="entry name" value="STRESS-INDUCED PROTEIN SAM22"/>
    <property type="match status" value="1"/>
</dbReference>
<dbReference type="CDD" id="cd07816">
    <property type="entry name" value="Bet_v1-like"/>
    <property type="match status" value="1"/>
</dbReference>
<evidence type="ECO:0000313" key="5">
    <source>
        <dbReference type="EMBL" id="KAF4393650.1"/>
    </source>
</evidence>
<dbReference type="PRINTS" id="PR00634">
    <property type="entry name" value="BETALLERGEN"/>
</dbReference>
<comment type="similarity">
    <text evidence="1">Belongs to the BetVI family.</text>
</comment>
<dbReference type="GO" id="GO:0005737">
    <property type="term" value="C:cytoplasm"/>
    <property type="evidence" value="ECO:0007669"/>
    <property type="project" value="TreeGrafter"/>
</dbReference>
<protein>
    <recommendedName>
        <fullName evidence="4">Bet v I/Major latex protein domain-containing protein</fullName>
    </recommendedName>
</protein>
<dbReference type="EMBL" id="JAATIQ010000048">
    <property type="protein sequence ID" value="KAF4393650.1"/>
    <property type="molecule type" value="Genomic_DNA"/>
</dbReference>
<dbReference type="AlphaFoldDB" id="A0A7J6HGY2"/>
<dbReference type="Gene3D" id="3.30.530.20">
    <property type="match status" value="1"/>
</dbReference>
<dbReference type="Proteomes" id="UP000583929">
    <property type="component" value="Unassembled WGS sequence"/>
</dbReference>
<evidence type="ECO:0000313" key="6">
    <source>
        <dbReference type="Proteomes" id="UP000583929"/>
    </source>
</evidence>
<feature type="domain" description="Bet v I/Major latex protein" evidence="4">
    <location>
        <begin position="1"/>
        <end position="154"/>
    </location>
</feature>
<evidence type="ECO:0000256" key="1">
    <source>
        <dbReference type="ARBA" id="ARBA00009744"/>
    </source>
</evidence>
<reference evidence="5 6" key="1">
    <citation type="journal article" date="2020" name="bioRxiv">
        <title>Sequence and annotation of 42 cannabis genomes reveals extensive copy number variation in cannabinoid synthesis and pathogen resistance genes.</title>
        <authorList>
            <person name="Mckernan K.J."/>
            <person name="Helbert Y."/>
            <person name="Kane L.T."/>
            <person name="Ebling H."/>
            <person name="Zhang L."/>
            <person name="Liu B."/>
            <person name="Eaton Z."/>
            <person name="Mclaughlin S."/>
            <person name="Kingan S."/>
            <person name="Baybayan P."/>
            <person name="Concepcion G."/>
            <person name="Jordan M."/>
            <person name="Riva A."/>
            <person name="Barbazuk W."/>
            <person name="Harkins T."/>
        </authorList>
    </citation>
    <scope>NUCLEOTIDE SEQUENCE [LARGE SCALE GENOMIC DNA]</scope>
    <source>
        <strain evidence="6">cv. Jamaican Lion 4</strain>
        <tissue evidence="5">Leaf</tissue>
    </source>
</reference>
<sequence length="162" mass="18062">MGVFVYETEFSSNISPTRLFKALILDGDNLIPKIAPQAIKQVETLEGDGGAGTIKKITFGEGSSFKYVKHRVDSIDQDNLCHSYTLIEGDALTEKLEKICYETKLVASPDGVGSIINTVSKYYTINDAEIKEEDVKQGKEKASQLFKLFEKYLNDHPDAYNN</sequence>
<dbReference type="PANTHER" id="PTHR31213">
    <property type="entry name" value="OS08G0374000 PROTEIN-RELATED"/>
    <property type="match status" value="1"/>
</dbReference>
<keyword evidence="3" id="KW-0568">Pathogenesis-related protein</keyword>
<dbReference type="GO" id="GO:0009738">
    <property type="term" value="P:abscisic acid-activated signaling pathway"/>
    <property type="evidence" value="ECO:0007669"/>
    <property type="project" value="InterPro"/>
</dbReference>
<comment type="caution">
    <text evidence="5">The sequence shown here is derived from an EMBL/GenBank/DDBJ whole genome shotgun (WGS) entry which is preliminary data.</text>
</comment>
<organism evidence="5 6">
    <name type="scientific">Cannabis sativa</name>
    <name type="common">Hemp</name>
    <name type="synonym">Marijuana</name>
    <dbReference type="NCBI Taxonomy" id="3483"/>
    <lineage>
        <taxon>Eukaryota</taxon>
        <taxon>Viridiplantae</taxon>
        <taxon>Streptophyta</taxon>
        <taxon>Embryophyta</taxon>
        <taxon>Tracheophyta</taxon>
        <taxon>Spermatophyta</taxon>
        <taxon>Magnoliopsida</taxon>
        <taxon>eudicotyledons</taxon>
        <taxon>Gunneridae</taxon>
        <taxon>Pentapetalae</taxon>
        <taxon>rosids</taxon>
        <taxon>fabids</taxon>
        <taxon>Rosales</taxon>
        <taxon>Cannabaceae</taxon>
        <taxon>Cannabis</taxon>
    </lineage>
</organism>
<name>A0A7J6HGY2_CANSA</name>
<dbReference type="SUPFAM" id="SSF55961">
    <property type="entry name" value="Bet v1-like"/>
    <property type="match status" value="1"/>
</dbReference>
<dbReference type="GO" id="GO:0005634">
    <property type="term" value="C:nucleus"/>
    <property type="evidence" value="ECO:0007669"/>
    <property type="project" value="TreeGrafter"/>
</dbReference>
<keyword evidence="6" id="KW-1185">Reference proteome</keyword>
<evidence type="ECO:0000256" key="2">
    <source>
        <dbReference type="ARBA" id="ARBA00022821"/>
    </source>
</evidence>
<accession>A0A7J6HGY2</accession>
<evidence type="ECO:0000256" key="3">
    <source>
        <dbReference type="ARBA" id="ARBA00023265"/>
    </source>
</evidence>
<dbReference type="InterPro" id="IPR000916">
    <property type="entry name" value="Bet_v_I/MLP"/>
</dbReference>
<dbReference type="GO" id="GO:0010427">
    <property type="term" value="F:abscisic acid binding"/>
    <property type="evidence" value="ECO:0007669"/>
    <property type="project" value="InterPro"/>
</dbReference>
<dbReference type="InterPro" id="IPR024949">
    <property type="entry name" value="Bet_v_I_allergen"/>
</dbReference>
<dbReference type="Pfam" id="PF00407">
    <property type="entry name" value="Bet_v_1"/>
    <property type="match status" value="1"/>
</dbReference>
<dbReference type="FunFam" id="3.30.530.20:FF:000007">
    <property type="entry name" value="Major pollen allergen Bet v 1-A"/>
    <property type="match status" value="1"/>
</dbReference>
<dbReference type="GO" id="GO:0006952">
    <property type="term" value="P:defense response"/>
    <property type="evidence" value="ECO:0007669"/>
    <property type="project" value="UniProtKB-KW"/>
</dbReference>